<dbReference type="EMBL" id="HBGZ01017034">
    <property type="protein sequence ID" value="CAD9606443.1"/>
    <property type="molecule type" value="Transcribed_RNA"/>
</dbReference>
<feature type="compositionally biased region" description="Polar residues" evidence="7">
    <location>
        <begin position="13"/>
        <end position="24"/>
    </location>
</feature>
<feature type="binding site" evidence="4">
    <location>
        <position position="1245"/>
    </location>
    <ligand>
        <name>AMP</name>
        <dbReference type="ChEBI" id="CHEBI:456215"/>
    </ligand>
</feature>
<evidence type="ECO:0000256" key="6">
    <source>
        <dbReference type="RuleBase" id="RU363067"/>
    </source>
</evidence>
<protein>
    <recommendedName>
        <fullName evidence="6">Phosphodiesterase</fullName>
        <ecNumber evidence="6">3.1.4.-</ecNumber>
    </recommendedName>
</protein>
<feature type="active site" description="Proton donor" evidence="3">
    <location>
        <position position="1204"/>
    </location>
</feature>
<feature type="binding site" evidence="4">
    <location>
        <begin position="1204"/>
        <end position="1208"/>
    </location>
    <ligand>
        <name>AMP</name>
        <dbReference type="ChEBI" id="CHEBI:456215"/>
    </ligand>
</feature>
<organism evidence="9">
    <name type="scientific">Skeletonema marinoi</name>
    <dbReference type="NCBI Taxonomy" id="267567"/>
    <lineage>
        <taxon>Eukaryota</taxon>
        <taxon>Sar</taxon>
        <taxon>Stramenopiles</taxon>
        <taxon>Ochrophyta</taxon>
        <taxon>Bacillariophyta</taxon>
        <taxon>Coscinodiscophyceae</taxon>
        <taxon>Thalassiosirophycidae</taxon>
        <taxon>Thalassiosirales</taxon>
        <taxon>Skeletonemataceae</taxon>
        <taxon>Skeletonema</taxon>
        <taxon>Skeletonema marinoi-dohrnii complex</taxon>
    </lineage>
</organism>
<feature type="region of interest" description="Disordered" evidence="7">
    <location>
        <begin position="889"/>
        <end position="928"/>
    </location>
</feature>
<name>A0A7S2PMU1_9STRA</name>
<evidence type="ECO:0000256" key="4">
    <source>
        <dbReference type="PIRSR" id="PIRSR623088-2"/>
    </source>
</evidence>
<keyword evidence="1 5" id="KW-0479">Metal-binding</keyword>
<evidence type="ECO:0000313" key="9">
    <source>
        <dbReference type="EMBL" id="CAD9606443.1"/>
    </source>
</evidence>
<feature type="compositionally biased region" description="Basic and acidic residues" evidence="7">
    <location>
        <begin position="87"/>
        <end position="98"/>
    </location>
</feature>
<dbReference type="GO" id="GO:0007165">
    <property type="term" value="P:signal transduction"/>
    <property type="evidence" value="ECO:0007669"/>
    <property type="project" value="InterPro"/>
</dbReference>
<feature type="region of interest" description="Disordered" evidence="7">
    <location>
        <begin position="143"/>
        <end position="163"/>
    </location>
</feature>
<evidence type="ECO:0000259" key="8">
    <source>
        <dbReference type="PROSITE" id="PS51845"/>
    </source>
</evidence>
<dbReference type="InterPro" id="IPR023174">
    <property type="entry name" value="PDEase_CS"/>
</dbReference>
<feature type="compositionally biased region" description="Basic and acidic residues" evidence="7">
    <location>
        <begin position="150"/>
        <end position="160"/>
    </location>
</feature>
<feature type="compositionally biased region" description="Basic and acidic residues" evidence="7">
    <location>
        <begin position="898"/>
        <end position="915"/>
    </location>
</feature>
<dbReference type="PROSITE" id="PS51845">
    <property type="entry name" value="PDEASE_I_2"/>
    <property type="match status" value="1"/>
</dbReference>
<dbReference type="PRINTS" id="PR00387">
    <property type="entry name" value="PDIESTERASE1"/>
</dbReference>
<dbReference type="InterPro" id="IPR023088">
    <property type="entry name" value="PDEase"/>
</dbReference>
<feature type="binding site" evidence="5">
    <location>
        <position position="1372"/>
    </location>
    <ligand>
        <name>Zn(2+)</name>
        <dbReference type="ChEBI" id="CHEBI:29105"/>
        <label>1</label>
    </ligand>
</feature>
<dbReference type="GO" id="GO:0004114">
    <property type="term" value="F:3',5'-cyclic-nucleotide phosphodiesterase activity"/>
    <property type="evidence" value="ECO:0007669"/>
    <property type="project" value="InterPro"/>
</dbReference>
<feature type="binding site" evidence="5">
    <location>
        <position position="1208"/>
    </location>
    <ligand>
        <name>Zn(2+)</name>
        <dbReference type="ChEBI" id="CHEBI:29105"/>
        <label>1</label>
    </ligand>
</feature>
<feature type="region of interest" description="Disordered" evidence="7">
    <location>
        <begin position="1"/>
        <end position="55"/>
    </location>
</feature>
<dbReference type="Pfam" id="PF00233">
    <property type="entry name" value="PDEase_I"/>
    <property type="match status" value="1"/>
</dbReference>
<evidence type="ECO:0000256" key="1">
    <source>
        <dbReference type="ARBA" id="ARBA00022723"/>
    </source>
</evidence>
<feature type="compositionally biased region" description="Polar residues" evidence="7">
    <location>
        <begin position="32"/>
        <end position="54"/>
    </location>
</feature>
<feature type="region of interest" description="Disordered" evidence="7">
    <location>
        <begin position="429"/>
        <end position="455"/>
    </location>
</feature>
<dbReference type="GO" id="GO:0046872">
    <property type="term" value="F:metal ion binding"/>
    <property type="evidence" value="ECO:0007669"/>
    <property type="project" value="UniProtKB-KW"/>
</dbReference>
<evidence type="ECO:0000256" key="3">
    <source>
        <dbReference type="PIRSR" id="PIRSR623088-1"/>
    </source>
</evidence>
<dbReference type="PANTHER" id="PTHR11347">
    <property type="entry name" value="CYCLIC NUCLEOTIDE PHOSPHODIESTERASE"/>
    <property type="match status" value="1"/>
</dbReference>
<dbReference type="PROSITE" id="PS00126">
    <property type="entry name" value="PDEASE_I_1"/>
    <property type="match status" value="1"/>
</dbReference>
<evidence type="ECO:0000256" key="7">
    <source>
        <dbReference type="SAM" id="MobiDB-lite"/>
    </source>
</evidence>
<evidence type="ECO:0000256" key="5">
    <source>
        <dbReference type="PIRSR" id="PIRSR623088-3"/>
    </source>
</evidence>
<feature type="compositionally biased region" description="Basic and acidic residues" evidence="7">
    <location>
        <begin position="443"/>
        <end position="454"/>
    </location>
</feature>
<comment type="similarity">
    <text evidence="6">Belongs to the cyclic nucleotide phosphodiesterase family.</text>
</comment>
<feature type="binding site" evidence="4">
    <location>
        <position position="1423"/>
    </location>
    <ligand>
        <name>AMP</name>
        <dbReference type="ChEBI" id="CHEBI:456215"/>
    </ligand>
</feature>
<feature type="binding site" evidence="5">
    <location>
        <position position="1245"/>
    </location>
    <ligand>
        <name>Zn(2+)</name>
        <dbReference type="ChEBI" id="CHEBI:29105"/>
        <label>2</label>
    </ligand>
</feature>
<proteinExistence type="inferred from homology"/>
<sequence length="1470" mass="165806">MKSVLSIGEMSTKKQVSFGSSKNDSFGEIGVNNHNSINSTNTAADGDISSSDNAAKSKIWKSKKKKFTFAHQLARSGDWGGLLTSRRRSDESEDKLSELSRTNNLKHPDVNKVGGRKKNRSFSLLPQKPTSRGMAAQLARSIHSTGHDAQSPEDRLRLSDQSDMFGGRGYSDGSMRRLSKESNGAASDEFAPLVGTSRKSVLRRENIDATAMSMGLDDLSANFLDFISEAKCRDWLKSLSRCDPRHNIKAFFDDVAKDGADNIEKENGFQPELLSPLLSMFQRSSIFSVWRPTSVDSIRKMMTGQGTGKGLDIKGKSAKKGKLSAYVPFLQIHDDAHKTKIRVLPRDERIRVFYKKREARNHAQHILSGILNDMVKQVGNAERALKFVQQAPEKKSPNRRATSAVETERPSVAIAKLISREKRLTGDSSVSRLSTLEEDTDNDERPELRDKRNNSDLFGSNSITLGYNPVDRSQWKVLEEWAMDDPYIEVIDDYAPVCFGMDIPKRLFWEGYVMRAKDISREPGTEYDTGRPSRASFQDMNFASIKKEPEEDSPRAVVWQYTDPYLPPNEPDPDPMMPQTLLMAYEEHGSVKPVVSDFDCFLLGTRGVRFHNPLPDEQVKLVHNMIDDIEKILKDCSEGKSTNWTTGWLNQMKRHTSHMKMPKYGFGDPKSYAIMKYAVHRLEEFGAVRHGAECFNYYFPQELDDEFLVIGGNLEGAKYKYMTLPELQTFLSDTIDKGFTFPLNPKWVLCDDGWAALWDKLVNSTHPNVQLSISAWYPPDSAVRKRIEDVHQKYPKGYQSDLSGRKKGTQAWDEAEIALDKYQRIQRAKRKLYCVLCFISILQQTQKKIKARQISEESPNSGESFTGETKTEKFLATIKDNEGAHDEIEVVPLEEVPSEAKEKKGQRVSFSERRSSSSSTELPLEPPLREEIANMMPAISQGLLRSRSASGRASGRSSSLFRRTSSSSVLLADDSIAEENCNVEVIDSLLDDNDSLSESQKLGLRNIRELLLSKEQGQQHRPRMERRHTTIDARLTALMLEDVPSFIIREYGGDNALNDPVQKLQTQVKNIMNAQGFIASAGGRNSLKEGPYIGNGSFLPVEWTRLKLDVRKGLAKKLSFKSLSAWEFNIIDFSKECKGTPLLFIGWAVLGSPYAQKAMASDLGHDPENEVDGYNFVTDFNMKMPILCSFLRAMENDYMPNPYHNSTHAADVVQTLNVMLQLGGKDFAQSSLQIFSILIAAVIHDVRHPGLNNNYQVNTRSELALQYNDVSVLEHMSAAWFFNKVLGPSRDFTVDIFTGLSKGEFDKVRSIIIKSVLETDMTHHFALLKKIGFHQDMLKGKAVDAWRAPYTHEGTTYDPSMDMLCFLLHQADISNPAKPYPLFIEWADGILKECYAQGDKEASLSLPLSPLCDRATTKKKQSQIGFIKFVVQPSIQLLGEIMPRFRKVVFPYIDKSLEYWEDVPSDDEEA</sequence>
<dbReference type="EC" id="3.1.4.-" evidence="6"/>
<feature type="region of interest" description="Disordered" evidence="7">
    <location>
        <begin position="80"/>
        <end position="131"/>
    </location>
</feature>
<evidence type="ECO:0000256" key="2">
    <source>
        <dbReference type="ARBA" id="ARBA00022801"/>
    </source>
</evidence>
<accession>A0A7S2PMU1</accession>
<feature type="domain" description="PDEase" evidence="8">
    <location>
        <begin position="1106"/>
        <end position="1467"/>
    </location>
</feature>
<feature type="binding site" evidence="5">
    <location>
        <position position="1244"/>
    </location>
    <ligand>
        <name>Zn(2+)</name>
        <dbReference type="ChEBI" id="CHEBI:29105"/>
        <label>1</label>
    </ligand>
</feature>
<reference evidence="9" key="1">
    <citation type="submission" date="2021-01" db="EMBL/GenBank/DDBJ databases">
        <authorList>
            <person name="Corre E."/>
            <person name="Pelletier E."/>
            <person name="Niang G."/>
            <person name="Scheremetjew M."/>
            <person name="Finn R."/>
            <person name="Kale V."/>
            <person name="Holt S."/>
            <person name="Cochrane G."/>
            <person name="Meng A."/>
            <person name="Brown T."/>
            <person name="Cohen L."/>
        </authorList>
    </citation>
    <scope>NUCLEOTIDE SEQUENCE</scope>
    <source>
        <strain evidence="9">SM1012Den-03</strain>
    </source>
</reference>
<feature type="binding site" evidence="4">
    <location>
        <position position="1372"/>
    </location>
    <ligand>
        <name>AMP</name>
        <dbReference type="ChEBI" id="CHEBI:456215"/>
    </ligand>
</feature>
<dbReference type="InterPro" id="IPR036971">
    <property type="entry name" value="PDEase_catalytic_dom_sf"/>
</dbReference>
<dbReference type="SUPFAM" id="SSF109604">
    <property type="entry name" value="HD-domain/PDEase-like"/>
    <property type="match status" value="1"/>
</dbReference>
<comment type="cofactor">
    <cofactor evidence="6">
        <name>a divalent metal cation</name>
        <dbReference type="ChEBI" id="CHEBI:60240"/>
    </cofactor>
    <text evidence="6">Binds 2 divalent metal cations per subunit. Site 1 may preferentially bind zinc ions, while site 2 has a preference for magnesium and/or manganese ions.</text>
</comment>
<feature type="compositionally biased region" description="Polar residues" evidence="7">
    <location>
        <begin position="121"/>
        <end position="130"/>
    </location>
</feature>
<feature type="binding site" evidence="5">
    <location>
        <position position="1245"/>
    </location>
    <ligand>
        <name>Zn(2+)</name>
        <dbReference type="ChEBI" id="CHEBI:29105"/>
        <label>1</label>
    </ligand>
</feature>
<dbReference type="Gene3D" id="1.10.1300.10">
    <property type="entry name" value="3'5'-cyclic nucleotide phosphodiesterase, catalytic domain"/>
    <property type="match status" value="1"/>
</dbReference>
<gene>
    <name evidence="9" type="ORF">SMAR0320_LOCUS12195</name>
</gene>
<keyword evidence="2 6" id="KW-0378">Hydrolase</keyword>
<dbReference type="InterPro" id="IPR002073">
    <property type="entry name" value="PDEase_catalytic_dom"/>
</dbReference>